<gene>
    <name evidence="5" type="ORF">IPA_02095</name>
</gene>
<name>A0A977KAL6_9CREN</name>
<comment type="similarity">
    <text evidence="4">Belongs to the HepT RNase toxin family.</text>
</comment>
<proteinExistence type="inferred from homology"/>
<dbReference type="Gene3D" id="1.20.120.580">
    <property type="entry name" value="bsu32300-like"/>
    <property type="match status" value="1"/>
</dbReference>
<dbReference type="GO" id="GO:0004540">
    <property type="term" value="F:RNA nuclease activity"/>
    <property type="evidence" value="ECO:0007669"/>
    <property type="project" value="InterPro"/>
</dbReference>
<dbReference type="EMBL" id="CP006868">
    <property type="protein sequence ID" value="UXD22144.1"/>
    <property type="molecule type" value="Genomic_DNA"/>
</dbReference>
<dbReference type="AlphaFoldDB" id="A0A977KAL6"/>
<evidence type="ECO:0008006" key="7">
    <source>
        <dbReference type="Google" id="ProtNLM"/>
    </source>
</evidence>
<dbReference type="Proteomes" id="UP001063698">
    <property type="component" value="Chromosome"/>
</dbReference>
<keyword evidence="1" id="KW-1277">Toxin-antitoxin system</keyword>
<keyword evidence="2" id="KW-0540">Nuclease</keyword>
<evidence type="ECO:0000256" key="3">
    <source>
        <dbReference type="ARBA" id="ARBA00022801"/>
    </source>
</evidence>
<keyword evidence="3" id="KW-0378">Hydrolase</keyword>
<organism evidence="5 6">
    <name type="scientific">Ignicoccus pacificus DSM 13166</name>
    <dbReference type="NCBI Taxonomy" id="940294"/>
    <lineage>
        <taxon>Archaea</taxon>
        <taxon>Thermoproteota</taxon>
        <taxon>Thermoprotei</taxon>
        <taxon>Desulfurococcales</taxon>
        <taxon>Desulfurococcaceae</taxon>
        <taxon>Ignicoccus</taxon>
    </lineage>
</organism>
<dbReference type="GO" id="GO:0016787">
    <property type="term" value="F:hydrolase activity"/>
    <property type="evidence" value="ECO:0007669"/>
    <property type="project" value="UniProtKB-KW"/>
</dbReference>
<dbReference type="GO" id="GO:0110001">
    <property type="term" value="C:toxin-antitoxin complex"/>
    <property type="evidence" value="ECO:0007669"/>
    <property type="project" value="InterPro"/>
</dbReference>
<dbReference type="InterPro" id="IPR037038">
    <property type="entry name" value="HepT-like_sf"/>
</dbReference>
<dbReference type="PANTHER" id="PTHR33397">
    <property type="entry name" value="UPF0331 PROTEIN YUTE"/>
    <property type="match status" value="1"/>
</dbReference>
<dbReference type="KEGG" id="ipc:IPA_02095"/>
<keyword evidence="6" id="KW-1185">Reference proteome</keyword>
<sequence>MARLEKLSKIRLSEIFENDLEAILEREVEVAIQALLNLGEQVITLVRLPSPNTYAEIGKILSEAGILSKVEGKKLAAIAGLRNMLVHTYADIGYELLFDHAKDLLKDAPLIASKLLNKLEELDP</sequence>
<dbReference type="NCBIfam" id="NF047751">
    <property type="entry name" value="HepT_toxin"/>
    <property type="match status" value="1"/>
</dbReference>
<dbReference type="Pfam" id="PF01934">
    <property type="entry name" value="HepT-like"/>
    <property type="match status" value="1"/>
</dbReference>
<protein>
    <recommendedName>
        <fullName evidence="7">DUF86 domain-containing protein</fullName>
    </recommendedName>
</protein>
<evidence type="ECO:0000256" key="4">
    <source>
        <dbReference type="ARBA" id="ARBA00024207"/>
    </source>
</evidence>
<evidence type="ECO:0000313" key="6">
    <source>
        <dbReference type="Proteomes" id="UP001063698"/>
    </source>
</evidence>
<evidence type="ECO:0000256" key="1">
    <source>
        <dbReference type="ARBA" id="ARBA00022649"/>
    </source>
</evidence>
<evidence type="ECO:0000256" key="2">
    <source>
        <dbReference type="ARBA" id="ARBA00022722"/>
    </source>
</evidence>
<dbReference type="InterPro" id="IPR052379">
    <property type="entry name" value="Type_VII_TA_RNase"/>
</dbReference>
<dbReference type="PANTHER" id="PTHR33397:SF5">
    <property type="entry name" value="RNASE YUTE-RELATED"/>
    <property type="match status" value="1"/>
</dbReference>
<accession>A0A977KAL6</accession>
<evidence type="ECO:0000313" key="5">
    <source>
        <dbReference type="EMBL" id="UXD22144.1"/>
    </source>
</evidence>
<reference evidence="5" key="1">
    <citation type="submission" date="2013-11" db="EMBL/GenBank/DDBJ databases">
        <title>Comparative genomics of Ignicoccus.</title>
        <authorList>
            <person name="Podar M."/>
        </authorList>
    </citation>
    <scope>NUCLEOTIDE SEQUENCE</scope>
    <source>
        <strain evidence="5">DSM 13166</strain>
    </source>
</reference>
<dbReference type="InterPro" id="IPR008201">
    <property type="entry name" value="HepT-like"/>
</dbReference>